<dbReference type="AlphaFoldDB" id="A0AAX6I6B5"/>
<evidence type="ECO:0000256" key="1">
    <source>
        <dbReference type="SAM" id="MobiDB-lite"/>
    </source>
</evidence>
<reference evidence="2" key="2">
    <citation type="submission" date="2023-04" db="EMBL/GenBank/DDBJ databases">
        <authorList>
            <person name="Bruccoleri R.E."/>
            <person name="Oakeley E.J."/>
            <person name="Faust A.-M."/>
            <person name="Dessus-Babus S."/>
            <person name="Altorfer M."/>
            <person name="Burckhardt D."/>
            <person name="Oertli M."/>
            <person name="Naumann U."/>
            <person name="Petersen F."/>
            <person name="Wong J."/>
        </authorList>
    </citation>
    <scope>NUCLEOTIDE SEQUENCE</scope>
    <source>
        <strain evidence="2">GSM-AAB239-AS_SAM_17_03QT</strain>
        <tissue evidence="2">Leaf</tissue>
    </source>
</reference>
<protein>
    <submittedName>
        <fullName evidence="2">Formin-like protein 5</fullName>
    </submittedName>
</protein>
<reference evidence="2" key="1">
    <citation type="journal article" date="2023" name="GigaByte">
        <title>Genome assembly of the bearded iris, Iris pallida Lam.</title>
        <authorList>
            <person name="Bruccoleri R.E."/>
            <person name="Oakeley E.J."/>
            <person name="Faust A.M.E."/>
            <person name="Altorfer M."/>
            <person name="Dessus-Babus S."/>
            <person name="Burckhardt D."/>
            <person name="Oertli M."/>
            <person name="Naumann U."/>
            <person name="Petersen F."/>
            <person name="Wong J."/>
        </authorList>
    </citation>
    <scope>NUCLEOTIDE SEQUENCE</scope>
    <source>
        <strain evidence="2">GSM-AAB239-AS_SAM_17_03QT</strain>
    </source>
</reference>
<feature type="region of interest" description="Disordered" evidence="1">
    <location>
        <begin position="176"/>
        <end position="214"/>
    </location>
</feature>
<proteinExistence type="predicted"/>
<feature type="compositionally biased region" description="Low complexity" evidence="1">
    <location>
        <begin position="24"/>
        <end position="41"/>
    </location>
</feature>
<accession>A0AAX6I6B5</accession>
<dbReference type="EMBL" id="JANAVB010004599">
    <property type="protein sequence ID" value="KAJ6848531.1"/>
    <property type="molecule type" value="Genomic_DNA"/>
</dbReference>
<organism evidence="2 3">
    <name type="scientific">Iris pallida</name>
    <name type="common">Sweet iris</name>
    <dbReference type="NCBI Taxonomy" id="29817"/>
    <lineage>
        <taxon>Eukaryota</taxon>
        <taxon>Viridiplantae</taxon>
        <taxon>Streptophyta</taxon>
        <taxon>Embryophyta</taxon>
        <taxon>Tracheophyta</taxon>
        <taxon>Spermatophyta</taxon>
        <taxon>Magnoliopsida</taxon>
        <taxon>Liliopsida</taxon>
        <taxon>Asparagales</taxon>
        <taxon>Iridaceae</taxon>
        <taxon>Iridoideae</taxon>
        <taxon>Irideae</taxon>
        <taxon>Iris</taxon>
    </lineage>
</organism>
<sequence>MLSLSLSSFIPTPFKNNHNNKLQQQHLQLHTPDHPSSSWPGHPRRRPPPISSTSSSFSSSMDQSPPPLLSDTTTSPHQHQQLADHLLPGRAPSATTPVSSAWLGHSRHLHAQPLLHLFHLIESATTIIRSSNDSGQPLSTCSAAVLAATGCANVVPHRTFARSPARARTTAAAAATIGSSARPLAARTGGAAPPWTATHRRGQPPRGGRSPATPWVRHLVLRHDV</sequence>
<name>A0AAX6I6B5_IRIPA</name>
<dbReference type="Proteomes" id="UP001140949">
    <property type="component" value="Unassembled WGS sequence"/>
</dbReference>
<comment type="caution">
    <text evidence="2">The sequence shown here is derived from an EMBL/GenBank/DDBJ whole genome shotgun (WGS) entry which is preliminary data.</text>
</comment>
<feature type="region of interest" description="Disordered" evidence="1">
    <location>
        <begin position="24"/>
        <end position="83"/>
    </location>
</feature>
<evidence type="ECO:0000313" key="3">
    <source>
        <dbReference type="Proteomes" id="UP001140949"/>
    </source>
</evidence>
<gene>
    <name evidence="2" type="ORF">M6B38_274940</name>
</gene>
<keyword evidence="3" id="KW-1185">Reference proteome</keyword>
<feature type="compositionally biased region" description="Low complexity" evidence="1">
    <location>
        <begin position="51"/>
        <end position="76"/>
    </location>
</feature>
<evidence type="ECO:0000313" key="2">
    <source>
        <dbReference type="EMBL" id="KAJ6848531.1"/>
    </source>
</evidence>